<protein>
    <recommendedName>
        <fullName evidence="1">Transposase (putative) gypsy type domain-containing protein</fullName>
    </recommendedName>
</protein>
<comment type="caution">
    <text evidence="2">The sequence shown here is derived from an EMBL/GenBank/DDBJ whole genome shotgun (WGS) entry which is preliminary data.</text>
</comment>
<name>A0ABD1TYN4_9LAMI</name>
<dbReference type="InterPro" id="IPR007321">
    <property type="entry name" value="Transposase_28"/>
</dbReference>
<keyword evidence="3" id="KW-1185">Reference proteome</keyword>
<dbReference type="Proteomes" id="UP001604336">
    <property type="component" value="Unassembled WGS sequence"/>
</dbReference>
<evidence type="ECO:0000313" key="3">
    <source>
        <dbReference type="Proteomes" id="UP001604336"/>
    </source>
</evidence>
<reference evidence="3" key="1">
    <citation type="submission" date="2024-07" db="EMBL/GenBank/DDBJ databases">
        <title>Two chromosome-level genome assemblies of Korean endemic species Abeliophyllum distichum and Forsythia ovata (Oleaceae).</title>
        <authorList>
            <person name="Jang H."/>
        </authorList>
    </citation>
    <scope>NUCLEOTIDE SEQUENCE [LARGE SCALE GENOMIC DNA]</scope>
</reference>
<organism evidence="2 3">
    <name type="scientific">Abeliophyllum distichum</name>
    <dbReference type="NCBI Taxonomy" id="126358"/>
    <lineage>
        <taxon>Eukaryota</taxon>
        <taxon>Viridiplantae</taxon>
        <taxon>Streptophyta</taxon>
        <taxon>Embryophyta</taxon>
        <taxon>Tracheophyta</taxon>
        <taxon>Spermatophyta</taxon>
        <taxon>Magnoliopsida</taxon>
        <taxon>eudicotyledons</taxon>
        <taxon>Gunneridae</taxon>
        <taxon>Pentapetalae</taxon>
        <taxon>asterids</taxon>
        <taxon>lamiids</taxon>
        <taxon>Lamiales</taxon>
        <taxon>Oleaceae</taxon>
        <taxon>Forsythieae</taxon>
        <taxon>Abeliophyllum</taxon>
    </lineage>
</organism>
<proteinExistence type="predicted"/>
<dbReference type="AlphaFoldDB" id="A0ABD1TYN4"/>
<evidence type="ECO:0000259" key="1">
    <source>
        <dbReference type="Pfam" id="PF04195"/>
    </source>
</evidence>
<dbReference type="EMBL" id="JBFOLK010000004">
    <property type="protein sequence ID" value="KAL2517844.1"/>
    <property type="molecule type" value="Genomic_DNA"/>
</dbReference>
<dbReference type="Pfam" id="PF04195">
    <property type="entry name" value="Transposase_28"/>
    <property type="match status" value="1"/>
</dbReference>
<accession>A0ABD1TYN4</accession>
<sequence length="179" mass="20250">MSKEFTVGEASGRMGKESDVLPIRGLDTSTGKEMAIASAPRLTKGEDSFKVDPVKWAALDVPSIMVEEDLKLLRNAYKVPSDIDHMLPEPKKSACFLRRGCTALHLHVFVGGMRTSLHPFFWKILRVYGLAPNGWIQMVGGLYLWFRHSFGLEMPMHVFQTIYQPRKLSKKKGREEELG</sequence>
<feature type="domain" description="Transposase (putative) gypsy type" evidence="1">
    <location>
        <begin position="105"/>
        <end position="164"/>
    </location>
</feature>
<gene>
    <name evidence="2" type="ORF">Adt_14091</name>
</gene>
<evidence type="ECO:0000313" key="2">
    <source>
        <dbReference type="EMBL" id="KAL2517844.1"/>
    </source>
</evidence>